<dbReference type="InterPro" id="IPR015928">
    <property type="entry name" value="Aconitase/3IPM_dehydase_swvl"/>
</dbReference>
<organism evidence="4 5">
    <name type="scientific">candidate division TA06 bacterium</name>
    <dbReference type="NCBI Taxonomy" id="2250710"/>
    <lineage>
        <taxon>Bacteria</taxon>
        <taxon>Bacteria division TA06</taxon>
    </lineage>
</organism>
<dbReference type="InterPro" id="IPR050075">
    <property type="entry name" value="LeuD"/>
</dbReference>
<dbReference type="Pfam" id="PF00694">
    <property type="entry name" value="Aconitase_C"/>
    <property type="match status" value="1"/>
</dbReference>
<evidence type="ECO:0000313" key="5">
    <source>
        <dbReference type="Proteomes" id="UP000315525"/>
    </source>
</evidence>
<dbReference type="PANTHER" id="PTHR43345:SF2">
    <property type="entry name" value="3-ISOPROPYLMALATE DEHYDRATASE SMALL SUBUNIT 1"/>
    <property type="match status" value="1"/>
</dbReference>
<dbReference type="Gene3D" id="3.20.19.10">
    <property type="entry name" value="Aconitase, domain 4"/>
    <property type="match status" value="1"/>
</dbReference>
<gene>
    <name evidence="4" type="ORF">E3J62_07225</name>
</gene>
<dbReference type="Proteomes" id="UP000315525">
    <property type="component" value="Unassembled WGS sequence"/>
</dbReference>
<dbReference type="SUPFAM" id="SSF52016">
    <property type="entry name" value="LeuD/IlvD-like"/>
    <property type="match status" value="1"/>
</dbReference>
<evidence type="ECO:0000256" key="1">
    <source>
        <dbReference type="ARBA" id="ARBA00009869"/>
    </source>
</evidence>
<comment type="similarity">
    <text evidence="1">Belongs to the LeuD family. LeuD type 2 subfamily.</text>
</comment>
<comment type="caution">
    <text evidence="4">The sequence shown here is derived from an EMBL/GenBank/DDBJ whole genome shotgun (WGS) entry which is preliminary data.</text>
</comment>
<dbReference type="AlphaFoldDB" id="A0A523USN3"/>
<accession>A0A523USN3</accession>
<dbReference type="GO" id="GO:0016836">
    <property type="term" value="F:hydro-lyase activity"/>
    <property type="evidence" value="ECO:0007669"/>
    <property type="project" value="InterPro"/>
</dbReference>
<proteinExistence type="inferred from homology"/>
<reference evidence="4 5" key="1">
    <citation type="submission" date="2019-03" db="EMBL/GenBank/DDBJ databases">
        <title>Metabolic potential of uncultured bacteria and archaea associated with petroleum seepage in deep-sea sediments.</title>
        <authorList>
            <person name="Dong X."/>
            <person name="Hubert C."/>
        </authorList>
    </citation>
    <scope>NUCLEOTIDE SEQUENCE [LARGE SCALE GENOMIC DNA]</scope>
    <source>
        <strain evidence="4">E44_bin18</strain>
    </source>
</reference>
<dbReference type="InterPro" id="IPR011827">
    <property type="entry name" value="LeuD_type2/HacB/DmdB"/>
</dbReference>
<name>A0A523USN3_UNCT6</name>
<evidence type="ECO:0000259" key="3">
    <source>
        <dbReference type="Pfam" id="PF00694"/>
    </source>
</evidence>
<dbReference type="PANTHER" id="PTHR43345">
    <property type="entry name" value="3-ISOPROPYLMALATE DEHYDRATASE SMALL SUBUNIT 2-RELATED-RELATED"/>
    <property type="match status" value="1"/>
</dbReference>
<evidence type="ECO:0000256" key="2">
    <source>
        <dbReference type="ARBA" id="ARBA00023239"/>
    </source>
</evidence>
<keyword evidence="2" id="KW-0456">Lyase</keyword>
<dbReference type="InterPro" id="IPR000573">
    <property type="entry name" value="AconitaseA/IPMdHydase_ssu_swvl"/>
</dbReference>
<evidence type="ECO:0000313" key="4">
    <source>
        <dbReference type="EMBL" id="TET45544.1"/>
    </source>
</evidence>
<dbReference type="NCBIfam" id="TIGR02087">
    <property type="entry name" value="LEUD_arch"/>
    <property type="match status" value="1"/>
</dbReference>
<dbReference type="EMBL" id="SOJN01000080">
    <property type="protein sequence ID" value="TET45544.1"/>
    <property type="molecule type" value="Genomic_DNA"/>
</dbReference>
<feature type="domain" description="Aconitase A/isopropylmalate dehydratase small subunit swivel" evidence="3">
    <location>
        <begin position="62"/>
        <end position="118"/>
    </location>
</feature>
<sequence length="178" mass="19140">MARPKNIKGKVWVIAGKDGLLVHDIDTDQIFHNSHLAVTDIEKMGQYAFGNLKGWEGFPEKVGKSDIIVVGKNFGCGSSRQQAVDCFRSLGVSAVVAISFGAIYKRNAVNSGLAILAIPSMEVKPPLQSGDEIELDLESGNVTDLTRKVVIQGNSASKVELDIYEAGGLFAYGRTLKT</sequence>
<protein>
    <submittedName>
        <fullName evidence="4">3-isopropylmalate dehydratase</fullName>
    </submittedName>
</protein>